<dbReference type="GeneID" id="11541419"/>
<dbReference type="EMBL" id="JN116824">
    <property type="protein sequence ID" value="AEV51957.1"/>
    <property type="molecule type" value="Genomic_DNA"/>
</dbReference>
<evidence type="ECO:0000313" key="3">
    <source>
        <dbReference type="Proteomes" id="UP000005431"/>
    </source>
</evidence>
<evidence type="ECO:0000256" key="1">
    <source>
        <dbReference type="SAM" id="MobiDB-lite"/>
    </source>
</evidence>
<dbReference type="RefSeq" id="YP_005087213.1">
    <property type="nucleotide sequence ID" value="NC_016654.1"/>
</dbReference>
<name>G9FH68_9CAUD</name>
<keyword evidence="3" id="KW-1185">Reference proteome</keyword>
<feature type="region of interest" description="Disordered" evidence="1">
    <location>
        <begin position="87"/>
        <end position="106"/>
    </location>
</feature>
<protein>
    <submittedName>
        <fullName evidence="2">Uncharacterized protein</fullName>
    </submittedName>
</protein>
<dbReference type="KEGG" id="vg:11541419"/>
<evidence type="ECO:0000313" key="2">
    <source>
        <dbReference type="EMBL" id="AEV51957.1"/>
    </source>
</evidence>
<dbReference type="Proteomes" id="UP000005431">
    <property type="component" value="Segment"/>
</dbReference>
<organism evidence="2 3">
    <name type="scientific">Rhodococcus phage REQ3</name>
    <dbReference type="NCBI Taxonomy" id="1109714"/>
    <lineage>
        <taxon>Viruses</taxon>
        <taxon>Duplodnaviria</taxon>
        <taxon>Heunggongvirae</taxon>
        <taxon>Uroviricota</taxon>
        <taxon>Caudoviricetes</taxon>
        <taxon>Caudoviricetes incertae sedis</taxon>
        <taxon>Wodongavirus</taxon>
        <taxon>Wodongavirus REQ3</taxon>
    </lineage>
</organism>
<sequence>MTDNTRELIADRAFYAVPSVSTEESWRIADAVLAALHPEITTAEELDALPTNSVVIDAGRWIHERWERAVPDDHGWVRVGWAFNEPADPPNLPARVLHRPDTEESR</sequence>
<accession>G9FH68</accession>
<reference evidence="2 3" key="1">
    <citation type="submission" date="2011-06" db="EMBL/GenBank/DDBJ databases">
        <title>Two lysogenic phages can make up a single lytic phage.</title>
        <authorList>
            <person name="Petrovski S."/>
        </authorList>
    </citation>
    <scope>NUCLEOTIDE SEQUENCE [LARGE SCALE GENOMIC DNA]</scope>
</reference>
<proteinExistence type="predicted"/>